<proteinExistence type="inferred from homology"/>
<evidence type="ECO:0000256" key="1">
    <source>
        <dbReference type="ARBA" id="ARBA00004127"/>
    </source>
</evidence>
<name>A0ABD3Q1T3_9STRA</name>
<dbReference type="AlphaFoldDB" id="A0ABD3Q1T3"/>
<evidence type="ECO:0000256" key="7">
    <source>
        <dbReference type="ARBA" id="ARBA00023288"/>
    </source>
</evidence>
<dbReference type="PANTHER" id="PTHR22883:SF43">
    <property type="entry name" value="PALMITOYLTRANSFERASE APP"/>
    <property type="match status" value="1"/>
</dbReference>
<feature type="region of interest" description="Disordered" evidence="11">
    <location>
        <begin position="68"/>
        <end position="105"/>
    </location>
</feature>
<protein>
    <recommendedName>
        <fullName evidence="10">Palmitoyltransferase</fullName>
        <ecNumber evidence="10">2.3.1.225</ecNumber>
    </recommendedName>
</protein>
<keyword evidence="3 10" id="KW-0812">Transmembrane</keyword>
<dbReference type="PROSITE" id="PS50216">
    <property type="entry name" value="DHHC"/>
    <property type="match status" value="1"/>
</dbReference>
<evidence type="ECO:0000256" key="8">
    <source>
        <dbReference type="ARBA" id="ARBA00023315"/>
    </source>
</evidence>
<keyword evidence="8 10" id="KW-0012">Acyltransferase</keyword>
<evidence type="ECO:0000256" key="9">
    <source>
        <dbReference type="ARBA" id="ARBA00048048"/>
    </source>
</evidence>
<gene>
    <name evidence="13" type="ORF">HJC23_012885</name>
</gene>
<evidence type="ECO:0000313" key="14">
    <source>
        <dbReference type="Proteomes" id="UP001516023"/>
    </source>
</evidence>
<feature type="domain" description="Palmitoyltransferase DHHC" evidence="12">
    <location>
        <begin position="203"/>
        <end position="268"/>
    </location>
</feature>
<feature type="transmembrane region" description="Helical" evidence="10">
    <location>
        <begin position="131"/>
        <end position="150"/>
    </location>
</feature>
<dbReference type="Proteomes" id="UP001516023">
    <property type="component" value="Unassembled WGS sequence"/>
</dbReference>
<evidence type="ECO:0000256" key="4">
    <source>
        <dbReference type="ARBA" id="ARBA00022989"/>
    </source>
</evidence>
<organism evidence="13 14">
    <name type="scientific">Cyclotella cryptica</name>
    <dbReference type="NCBI Taxonomy" id="29204"/>
    <lineage>
        <taxon>Eukaryota</taxon>
        <taxon>Sar</taxon>
        <taxon>Stramenopiles</taxon>
        <taxon>Ochrophyta</taxon>
        <taxon>Bacillariophyta</taxon>
        <taxon>Coscinodiscophyceae</taxon>
        <taxon>Thalassiosirophycidae</taxon>
        <taxon>Stephanodiscales</taxon>
        <taxon>Stephanodiscaceae</taxon>
        <taxon>Cyclotella</taxon>
    </lineage>
</organism>
<keyword evidence="4 10" id="KW-1133">Transmembrane helix</keyword>
<evidence type="ECO:0000256" key="3">
    <source>
        <dbReference type="ARBA" id="ARBA00022692"/>
    </source>
</evidence>
<evidence type="ECO:0000256" key="10">
    <source>
        <dbReference type="RuleBase" id="RU079119"/>
    </source>
</evidence>
<evidence type="ECO:0000256" key="6">
    <source>
        <dbReference type="ARBA" id="ARBA00023139"/>
    </source>
</evidence>
<comment type="domain">
    <text evidence="10">The DHHC domain is required for palmitoyltransferase activity.</text>
</comment>
<feature type="transmembrane region" description="Helical" evidence="10">
    <location>
        <begin position="156"/>
        <end position="178"/>
    </location>
</feature>
<evidence type="ECO:0000256" key="5">
    <source>
        <dbReference type="ARBA" id="ARBA00023136"/>
    </source>
</evidence>
<accession>A0ABD3Q1T3</accession>
<keyword evidence="6" id="KW-0564">Palmitate</keyword>
<keyword evidence="7" id="KW-0449">Lipoprotein</keyword>
<evidence type="ECO:0000256" key="2">
    <source>
        <dbReference type="ARBA" id="ARBA00022679"/>
    </source>
</evidence>
<evidence type="ECO:0000313" key="13">
    <source>
        <dbReference type="EMBL" id="KAL3794178.1"/>
    </source>
</evidence>
<feature type="transmembrane region" description="Helical" evidence="10">
    <location>
        <begin position="251"/>
        <end position="274"/>
    </location>
</feature>
<dbReference type="EC" id="2.3.1.225" evidence="10"/>
<dbReference type="GO" id="GO:0012505">
    <property type="term" value="C:endomembrane system"/>
    <property type="evidence" value="ECO:0007669"/>
    <property type="project" value="UniProtKB-SubCell"/>
</dbReference>
<comment type="similarity">
    <text evidence="10">Belongs to the DHHC palmitoyltransferase family.</text>
</comment>
<evidence type="ECO:0000259" key="12">
    <source>
        <dbReference type="Pfam" id="PF01529"/>
    </source>
</evidence>
<keyword evidence="14" id="KW-1185">Reference proteome</keyword>
<dbReference type="Pfam" id="PF01529">
    <property type="entry name" value="DHHC"/>
    <property type="match status" value="1"/>
</dbReference>
<evidence type="ECO:0000256" key="11">
    <source>
        <dbReference type="SAM" id="MobiDB-lite"/>
    </source>
</evidence>
<dbReference type="InterPro" id="IPR001594">
    <property type="entry name" value="Palmitoyltrfase_DHHC"/>
</dbReference>
<keyword evidence="5 10" id="KW-0472">Membrane</keyword>
<dbReference type="InterPro" id="IPR039859">
    <property type="entry name" value="PFA4/ZDH16/20/ERF2-like"/>
</dbReference>
<sequence length="276" mass="30722">MPIANRRALSSPDNKMINVTASIPAASALERGHVDRNEEMTNNSDDNFDPDEIFEDIIETQTRETISDSDLDRLLGPLPRRNNHEHRSALEQEDFDDSRERRLHGSKGPGNMIVVCPRCVHPGFGIMGPHWFGPICCLGILTLATIYHAPRAYANVGPISAMICIIFYIAATIALTIVSCSDPGIVKRDACCLPTDISAARGWRYCDLCSLYQPPGAVHCQDCNVCIEGYDHHCPWMGTCIGKKNFTSFMVFNLTWLFYLFYVFGWVVCFGPIVGG</sequence>
<dbReference type="EMBL" id="JABMIG020000083">
    <property type="protein sequence ID" value="KAL3794178.1"/>
    <property type="molecule type" value="Genomic_DNA"/>
</dbReference>
<comment type="caution">
    <text evidence="13">The sequence shown here is derived from an EMBL/GenBank/DDBJ whole genome shotgun (WGS) entry which is preliminary data.</text>
</comment>
<dbReference type="PANTHER" id="PTHR22883">
    <property type="entry name" value="ZINC FINGER DHHC DOMAIN CONTAINING PROTEIN"/>
    <property type="match status" value="1"/>
</dbReference>
<comment type="catalytic activity">
    <reaction evidence="9 10">
        <text>L-cysteinyl-[protein] + hexadecanoyl-CoA = S-hexadecanoyl-L-cysteinyl-[protein] + CoA</text>
        <dbReference type="Rhea" id="RHEA:36683"/>
        <dbReference type="Rhea" id="RHEA-COMP:10131"/>
        <dbReference type="Rhea" id="RHEA-COMP:11032"/>
        <dbReference type="ChEBI" id="CHEBI:29950"/>
        <dbReference type="ChEBI" id="CHEBI:57287"/>
        <dbReference type="ChEBI" id="CHEBI:57379"/>
        <dbReference type="ChEBI" id="CHEBI:74151"/>
        <dbReference type="EC" id="2.3.1.225"/>
    </reaction>
</comment>
<dbReference type="GO" id="GO:0019706">
    <property type="term" value="F:protein-cysteine S-palmitoyltransferase activity"/>
    <property type="evidence" value="ECO:0007669"/>
    <property type="project" value="UniProtKB-EC"/>
</dbReference>
<keyword evidence="2 10" id="KW-0808">Transferase</keyword>
<reference evidence="13 14" key="1">
    <citation type="journal article" date="2020" name="G3 (Bethesda)">
        <title>Improved Reference Genome for Cyclotella cryptica CCMP332, a Model for Cell Wall Morphogenesis, Salinity Adaptation, and Lipid Production in Diatoms (Bacillariophyta).</title>
        <authorList>
            <person name="Roberts W.R."/>
            <person name="Downey K.M."/>
            <person name="Ruck E.C."/>
            <person name="Traller J.C."/>
            <person name="Alverson A.J."/>
        </authorList>
    </citation>
    <scope>NUCLEOTIDE SEQUENCE [LARGE SCALE GENOMIC DNA]</scope>
    <source>
        <strain evidence="13 14">CCMP332</strain>
    </source>
</reference>
<comment type="subcellular location">
    <subcellularLocation>
        <location evidence="1">Endomembrane system</location>
        <topology evidence="1">Multi-pass membrane protein</topology>
    </subcellularLocation>
</comment>